<protein>
    <submittedName>
        <fullName evidence="1">Uncharacterized protein</fullName>
    </submittedName>
</protein>
<sequence length="50" mass="5929">MTHDKNLHIAPLLLTRFARFLSSETRERKWWPALCLIHSPNETLFFTSMA</sequence>
<dbReference type="EMBL" id="AXUT01000039">
    <property type="protein sequence ID" value="ESU81764.1"/>
    <property type="molecule type" value="Genomic_DNA"/>
</dbReference>
<evidence type="ECO:0000313" key="2">
    <source>
        <dbReference type="Proteomes" id="UP000017944"/>
    </source>
</evidence>
<gene>
    <name evidence="1" type="ORF">WRSd3_00530</name>
</gene>
<dbReference type="Proteomes" id="UP000017944">
    <property type="component" value="Unassembled WGS sequence"/>
</dbReference>
<reference evidence="1 2" key="1">
    <citation type="submission" date="2013-10" db="EMBL/GenBank/DDBJ databases">
        <title>Draft genomes and the virulence plasmids of Sd1617 vaccine constructs: WRSd3 and WRSd5.</title>
        <authorList>
            <person name="Aksomboon Vongsawan A."/>
            <person name="Venkatesan M.M."/>
            <person name="Vaisvil B."/>
            <person name="Emel G."/>
            <person name="Kepatral V."/>
            <person name="Sethabutr O."/>
            <person name="Serichantalergs O."/>
            <person name="Mason C."/>
        </authorList>
    </citation>
    <scope>NUCLEOTIDE SEQUENCE [LARGE SCALE GENOMIC DNA]</scope>
    <source>
        <strain evidence="1 2">WRSd3</strain>
    </source>
</reference>
<dbReference type="PATRIC" id="fig|1401327.3.peg.485"/>
<proteinExistence type="predicted"/>
<name>A0A090NMU4_SHIDY</name>
<dbReference type="AlphaFoldDB" id="A0A090NMU4"/>
<accession>A0A090NMU4</accession>
<evidence type="ECO:0000313" key="1">
    <source>
        <dbReference type="EMBL" id="ESU81764.1"/>
    </source>
</evidence>
<organism evidence="1 2">
    <name type="scientific">Shigella dysenteriae WRSd3</name>
    <dbReference type="NCBI Taxonomy" id="1401327"/>
    <lineage>
        <taxon>Bacteria</taxon>
        <taxon>Pseudomonadati</taxon>
        <taxon>Pseudomonadota</taxon>
        <taxon>Gammaproteobacteria</taxon>
        <taxon>Enterobacterales</taxon>
        <taxon>Enterobacteriaceae</taxon>
        <taxon>Shigella</taxon>
    </lineage>
</organism>
<comment type="caution">
    <text evidence="1">The sequence shown here is derived from an EMBL/GenBank/DDBJ whole genome shotgun (WGS) entry which is preliminary data.</text>
</comment>